<dbReference type="PANTHER" id="PTHR43280">
    <property type="entry name" value="ARAC-FAMILY TRANSCRIPTIONAL REGULATOR"/>
    <property type="match status" value="1"/>
</dbReference>
<protein>
    <submittedName>
        <fullName evidence="5">Helix-turn-helix transcriptional regulator</fullName>
    </submittedName>
</protein>
<gene>
    <name evidence="5" type="ORF">P7122_10500</name>
</gene>
<keyword evidence="3" id="KW-0804">Transcription</keyword>
<comment type="caution">
    <text evidence="5">The sequence shown here is derived from an EMBL/GenBank/DDBJ whole genome shotgun (WGS) entry which is preliminary data.</text>
</comment>
<evidence type="ECO:0000256" key="3">
    <source>
        <dbReference type="ARBA" id="ARBA00023163"/>
    </source>
</evidence>
<evidence type="ECO:0000259" key="4">
    <source>
        <dbReference type="PROSITE" id="PS01124"/>
    </source>
</evidence>
<evidence type="ECO:0000256" key="2">
    <source>
        <dbReference type="ARBA" id="ARBA00023125"/>
    </source>
</evidence>
<dbReference type="SMART" id="SM00342">
    <property type="entry name" value="HTH_ARAC"/>
    <property type="match status" value="1"/>
</dbReference>
<dbReference type="RefSeq" id="WP_278005754.1">
    <property type="nucleotide sequence ID" value="NZ_JARSBN010000005.1"/>
</dbReference>
<name>A0ABT6G2N1_9FLAO</name>
<keyword evidence="2" id="KW-0238">DNA-binding</keyword>
<reference evidence="5 6" key="1">
    <citation type="submission" date="2023-03" db="EMBL/GenBank/DDBJ databases">
        <title>Strain YYF002 represents a novel species in the genus Winogradskyella isolated from seawater.</title>
        <authorList>
            <person name="Fu Z.-Y."/>
        </authorList>
    </citation>
    <scope>NUCLEOTIDE SEQUENCE [LARGE SCALE GENOMIC DNA]</scope>
    <source>
        <strain evidence="5 6">YYF002</strain>
    </source>
</reference>
<dbReference type="PROSITE" id="PS01124">
    <property type="entry name" value="HTH_ARAC_FAMILY_2"/>
    <property type="match status" value="1"/>
</dbReference>
<dbReference type="InterPro" id="IPR020449">
    <property type="entry name" value="Tscrpt_reg_AraC-type_HTH"/>
</dbReference>
<sequence length="304" mass="35729">MKEIIRLKKVADYHKMANLSAPEHPLISLVDYSKVTYVENIHQMTWTQDYYVIGLKRNIPYKFFYGQQEYDFDEGLMTFLAPNQVLSISDNPNLGHNPSGWLLLIHPDFLWNSTLAQKMPQYDFFEYSIREALFLSEKEESMMVELLKNIQREYRSNIDKFSQKIIVSQIELLLNYAERFYERQFITRKIVNHKTLDNLEKLLKDYFNEESLVNKGLPTVQWVSENLNLSPNYLSNVLKTLTGLSTQQHIHQKIIEKAKIDLSTTSLSISEIAYKLGFEQPASFSKLFKNKTEVSPLEFRKAFN</sequence>
<evidence type="ECO:0000256" key="1">
    <source>
        <dbReference type="ARBA" id="ARBA00023015"/>
    </source>
</evidence>
<proteinExistence type="predicted"/>
<dbReference type="PRINTS" id="PR00032">
    <property type="entry name" value="HTHARAC"/>
</dbReference>
<dbReference type="InterPro" id="IPR009057">
    <property type="entry name" value="Homeodomain-like_sf"/>
</dbReference>
<dbReference type="SUPFAM" id="SSF46689">
    <property type="entry name" value="Homeodomain-like"/>
    <property type="match status" value="1"/>
</dbReference>
<dbReference type="PANTHER" id="PTHR43280:SF32">
    <property type="entry name" value="TRANSCRIPTIONAL REGULATORY PROTEIN"/>
    <property type="match status" value="1"/>
</dbReference>
<dbReference type="InterPro" id="IPR018060">
    <property type="entry name" value="HTH_AraC"/>
</dbReference>
<keyword evidence="6" id="KW-1185">Reference proteome</keyword>
<accession>A0ABT6G2N1</accession>
<feature type="domain" description="HTH araC/xylS-type" evidence="4">
    <location>
        <begin position="197"/>
        <end position="302"/>
    </location>
</feature>
<dbReference type="EMBL" id="JARSBN010000005">
    <property type="protein sequence ID" value="MDG4716305.1"/>
    <property type="molecule type" value="Genomic_DNA"/>
</dbReference>
<dbReference type="Gene3D" id="1.10.10.60">
    <property type="entry name" value="Homeodomain-like"/>
    <property type="match status" value="2"/>
</dbReference>
<dbReference type="Proteomes" id="UP001529085">
    <property type="component" value="Unassembled WGS sequence"/>
</dbReference>
<organism evidence="5 6">
    <name type="scientific">Winogradskyella marincola</name>
    <dbReference type="NCBI Taxonomy" id="3037795"/>
    <lineage>
        <taxon>Bacteria</taxon>
        <taxon>Pseudomonadati</taxon>
        <taxon>Bacteroidota</taxon>
        <taxon>Flavobacteriia</taxon>
        <taxon>Flavobacteriales</taxon>
        <taxon>Flavobacteriaceae</taxon>
        <taxon>Winogradskyella</taxon>
    </lineage>
</organism>
<evidence type="ECO:0000313" key="6">
    <source>
        <dbReference type="Proteomes" id="UP001529085"/>
    </source>
</evidence>
<evidence type="ECO:0000313" key="5">
    <source>
        <dbReference type="EMBL" id="MDG4716305.1"/>
    </source>
</evidence>
<keyword evidence="1" id="KW-0805">Transcription regulation</keyword>
<dbReference type="Pfam" id="PF12833">
    <property type="entry name" value="HTH_18"/>
    <property type="match status" value="1"/>
</dbReference>